<evidence type="ECO:0000313" key="7">
    <source>
        <dbReference type="WBParaSite" id="L893_g9501.t1"/>
    </source>
</evidence>
<dbReference type="GO" id="GO:0016020">
    <property type="term" value="C:membrane"/>
    <property type="evidence" value="ECO:0007669"/>
    <property type="project" value="UniProtKB-SubCell"/>
</dbReference>
<comment type="subcellular location">
    <subcellularLocation>
        <location evidence="1">Membrane</location>
        <topology evidence="1">Multi-pass membrane protein</topology>
    </subcellularLocation>
</comment>
<accession>A0A1I8AVK4</accession>
<keyword evidence="4 5" id="KW-0472">Membrane</keyword>
<protein>
    <submittedName>
        <fullName evidence="7">G_PROTEIN_RECEP_F1_2 domain-containing protein</fullName>
    </submittedName>
</protein>
<evidence type="ECO:0000256" key="1">
    <source>
        <dbReference type="ARBA" id="ARBA00004141"/>
    </source>
</evidence>
<dbReference type="AlphaFoldDB" id="A0A1I8AVK4"/>
<dbReference type="Pfam" id="PF10292">
    <property type="entry name" value="7TM_GPCR_Srab"/>
    <property type="match status" value="1"/>
</dbReference>
<proteinExistence type="predicted"/>
<keyword evidence="3 5" id="KW-1133">Transmembrane helix</keyword>
<dbReference type="WBParaSite" id="L893_g9501.t1">
    <property type="protein sequence ID" value="L893_g9501.t1"/>
    <property type="gene ID" value="L893_g9501"/>
</dbReference>
<evidence type="ECO:0000256" key="5">
    <source>
        <dbReference type="SAM" id="Phobius"/>
    </source>
</evidence>
<evidence type="ECO:0000256" key="3">
    <source>
        <dbReference type="ARBA" id="ARBA00022989"/>
    </source>
</evidence>
<evidence type="ECO:0000256" key="2">
    <source>
        <dbReference type="ARBA" id="ARBA00022692"/>
    </source>
</evidence>
<reference evidence="7" key="1">
    <citation type="submission" date="2016-11" db="UniProtKB">
        <authorList>
            <consortium name="WormBaseParasite"/>
        </authorList>
    </citation>
    <scope>IDENTIFICATION</scope>
</reference>
<evidence type="ECO:0000313" key="6">
    <source>
        <dbReference type="Proteomes" id="UP000095287"/>
    </source>
</evidence>
<sequence length="322" mass="36127">MKNPDIKERKPWNVFPSAYSTRGRIASCVGPKFRYFTKARKEAPLARRWTMNATSCAVVQDVYRPFTSVVVVLIAENLLGLLALLASLVMTIMLYATRVFKFNCRIVLICLALGAVTANIGVLLRSSFFLYVIFTQVQSKLCSWLALGNRECFTLNNPYLTGCLVLLVSPVLLSVERLFDTFFANEGSKPKKFVGVFLAMLAVQKHIAMASSHFLDNVVETEMTFPIVVVGSIFLTAHFIIDYGHLKKVEELFVTTTHIDVQLRDDPTSIFMFSELQVCLAPVFTLLLSKVVLRCLPPVFSWKASEPVVAQRFTSAKVEDKC</sequence>
<dbReference type="InterPro" id="IPR019408">
    <property type="entry name" value="7TM_GPCR_serpentine_rcpt_Srab"/>
</dbReference>
<keyword evidence="6" id="KW-1185">Reference proteome</keyword>
<feature type="transmembrane region" description="Helical" evidence="5">
    <location>
        <begin position="69"/>
        <end position="94"/>
    </location>
</feature>
<keyword evidence="2 5" id="KW-0812">Transmembrane</keyword>
<dbReference type="Proteomes" id="UP000095287">
    <property type="component" value="Unplaced"/>
</dbReference>
<name>A0A1I8AVK4_9BILA</name>
<organism evidence="6 7">
    <name type="scientific">Steinernema glaseri</name>
    <dbReference type="NCBI Taxonomy" id="37863"/>
    <lineage>
        <taxon>Eukaryota</taxon>
        <taxon>Metazoa</taxon>
        <taxon>Ecdysozoa</taxon>
        <taxon>Nematoda</taxon>
        <taxon>Chromadorea</taxon>
        <taxon>Rhabditida</taxon>
        <taxon>Tylenchina</taxon>
        <taxon>Panagrolaimomorpha</taxon>
        <taxon>Strongyloidoidea</taxon>
        <taxon>Steinernematidae</taxon>
        <taxon>Steinernema</taxon>
    </lineage>
</organism>
<evidence type="ECO:0000256" key="4">
    <source>
        <dbReference type="ARBA" id="ARBA00023136"/>
    </source>
</evidence>
<feature type="transmembrane region" description="Helical" evidence="5">
    <location>
        <begin position="106"/>
        <end position="134"/>
    </location>
</feature>